<evidence type="ECO:0000259" key="17">
    <source>
        <dbReference type="PROSITE" id="PS50076"/>
    </source>
</evidence>
<dbReference type="CDD" id="cd06257">
    <property type="entry name" value="DnaJ"/>
    <property type="match status" value="1"/>
</dbReference>
<evidence type="ECO:0000256" key="8">
    <source>
        <dbReference type="ARBA" id="ARBA00022833"/>
    </source>
</evidence>
<keyword evidence="9" id="KW-0809">Transit peptide</keyword>
<evidence type="ECO:0000256" key="1">
    <source>
        <dbReference type="ARBA" id="ARBA00004294"/>
    </source>
</evidence>
<dbReference type="PRINTS" id="PR00625">
    <property type="entry name" value="JDOMAIN"/>
</dbReference>
<keyword evidence="4 16" id="KW-0479">Metal-binding</keyword>
<keyword evidence="5" id="KW-0677">Repeat</keyword>
<evidence type="ECO:0000256" key="3">
    <source>
        <dbReference type="ARBA" id="ARBA00022481"/>
    </source>
</evidence>
<keyword evidence="20" id="KW-1185">Reference proteome</keyword>
<proteinExistence type="inferred from homology"/>
<dbReference type="SUPFAM" id="SSF46565">
    <property type="entry name" value="Chaperone J-domain"/>
    <property type="match status" value="1"/>
</dbReference>
<dbReference type="InterPro" id="IPR001623">
    <property type="entry name" value="DnaJ_domain"/>
</dbReference>
<evidence type="ECO:0000256" key="10">
    <source>
        <dbReference type="ARBA" id="ARBA00022990"/>
    </source>
</evidence>
<dbReference type="HAMAP" id="MF_01152">
    <property type="entry name" value="DnaJ"/>
    <property type="match status" value="1"/>
</dbReference>
<dbReference type="Pfam" id="PF00226">
    <property type="entry name" value="DnaJ"/>
    <property type="match status" value="1"/>
</dbReference>
<dbReference type="InterPro" id="IPR036869">
    <property type="entry name" value="J_dom_sf"/>
</dbReference>
<dbReference type="Pfam" id="PF01556">
    <property type="entry name" value="DnaJ_C"/>
    <property type="match status" value="1"/>
</dbReference>
<dbReference type="SUPFAM" id="SSF49493">
    <property type="entry name" value="HSP40/DnaJ peptide-binding domain"/>
    <property type="match status" value="2"/>
</dbReference>
<feature type="domain" description="CR-type" evidence="18">
    <location>
        <begin position="213"/>
        <end position="291"/>
    </location>
</feature>
<dbReference type="GO" id="GO:0007005">
    <property type="term" value="P:mitochondrion organization"/>
    <property type="evidence" value="ECO:0007669"/>
    <property type="project" value="TreeGrafter"/>
</dbReference>
<dbReference type="FunFam" id="2.60.260.20:FF:000005">
    <property type="entry name" value="Chaperone protein dnaJ 1, mitochondrial"/>
    <property type="match status" value="1"/>
</dbReference>
<dbReference type="AlphaFoldDB" id="A0A443RR99"/>
<keyword evidence="6 16" id="KW-0863">Zinc-finger</keyword>
<keyword evidence="7" id="KW-1000">Mitochondrion outer membrane</keyword>
<evidence type="ECO:0000256" key="16">
    <source>
        <dbReference type="PROSITE-ProRule" id="PRU00546"/>
    </source>
</evidence>
<evidence type="ECO:0000256" key="5">
    <source>
        <dbReference type="ARBA" id="ARBA00022737"/>
    </source>
</evidence>
<evidence type="ECO:0000256" key="12">
    <source>
        <dbReference type="ARBA" id="ARBA00023136"/>
    </source>
</evidence>
<evidence type="ECO:0000256" key="6">
    <source>
        <dbReference type="ARBA" id="ARBA00022771"/>
    </source>
</evidence>
<feature type="zinc finger region" description="CR-type" evidence="16">
    <location>
        <begin position="213"/>
        <end position="291"/>
    </location>
</feature>
<comment type="subcellular location">
    <subcellularLocation>
        <location evidence="1">Mitochondrion outer membrane</location>
    </subcellularLocation>
</comment>
<dbReference type="GO" id="GO:0043066">
    <property type="term" value="P:negative regulation of apoptotic process"/>
    <property type="evidence" value="ECO:0007669"/>
    <property type="project" value="TreeGrafter"/>
</dbReference>
<dbReference type="InterPro" id="IPR002939">
    <property type="entry name" value="DnaJ_C"/>
</dbReference>
<evidence type="ECO:0000256" key="9">
    <source>
        <dbReference type="ARBA" id="ARBA00022946"/>
    </source>
</evidence>
<dbReference type="InterPro" id="IPR018253">
    <property type="entry name" value="DnaJ_domain_CS"/>
</dbReference>
<dbReference type="GO" id="GO:0051082">
    <property type="term" value="F:unfolded protein binding"/>
    <property type="evidence" value="ECO:0007669"/>
    <property type="project" value="InterPro"/>
</dbReference>
<keyword evidence="12" id="KW-0472">Membrane</keyword>
<keyword evidence="13" id="KW-0143">Chaperone</keyword>
<dbReference type="EMBL" id="NCKU01000027">
    <property type="protein sequence ID" value="RWS17861.1"/>
    <property type="molecule type" value="Genomic_DNA"/>
</dbReference>
<dbReference type="GO" id="GO:0009408">
    <property type="term" value="P:response to heat"/>
    <property type="evidence" value="ECO:0007669"/>
    <property type="project" value="InterPro"/>
</dbReference>
<dbReference type="PROSITE" id="PS00636">
    <property type="entry name" value="DNAJ_1"/>
    <property type="match status" value="1"/>
</dbReference>
<name>A0A443RR99_9ACAR</name>
<protein>
    <recommendedName>
        <fullName evidence="15">DnaJ homolog l(2)tid, mitochondrial</fullName>
    </recommendedName>
    <alternativeName>
        <fullName evidence="14">Protein lethal(2)tumorous imaginal discs</fullName>
    </alternativeName>
</protein>
<dbReference type="Proteomes" id="UP000285301">
    <property type="component" value="Unassembled WGS sequence"/>
</dbReference>
<evidence type="ECO:0000256" key="13">
    <source>
        <dbReference type="ARBA" id="ARBA00023186"/>
    </source>
</evidence>
<comment type="caution">
    <text evidence="19">The sequence shown here is derived from an EMBL/GenBank/DDBJ whole genome shotgun (WGS) entry which is preliminary data.</text>
</comment>
<dbReference type="InterPro" id="IPR051938">
    <property type="entry name" value="Apopto_cytoskel_mod"/>
</dbReference>
<dbReference type="GO" id="GO:0005741">
    <property type="term" value="C:mitochondrial outer membrane"/>
    <property type="evidence" value="ECO:0007669"/>
    <property type="project" value="UniProtKB-SubCell"/>
</dbReference>
<dbReference type="InterPro" id="IPR008971">
    <property type="entry name" value="HSP40/DnaJ_pept-bd"/>
</dbReference>
<dbReference type="PANTHER" id="PTHR44145:SF3">
    <property type="entry name" value="DNAJ HOMOLOG SUBFAMILY A MEMBER 3, MITOCHONDRIAL"/>
    <property type="match status" value="1"/>
</dbReference>
<dbReference type="InterPro" id="IPR036410">
    <property type="entry name" value="HSP_DnaJ_Cys-rich_dom_sf"/>
</dbReference>
<dbReference type="CDD" id="cd10747">
    <property type="entry name" value="DnaJ_C"/>
    <property type="match status" value="1"/>
</dbReference>
<dbReference type="STRING" id="1965070.A0A443RR99"/>
<sequence length="466" mass="51445">MLSLTSSSTNALSSSVGSQLLRSLSRRHLWTRSQCVLLLRDQKCSSHIPATKWTANESGVRSKQFHTSSVCRRKDYYDILGITKNASQKDIKKAYYQLAKKYHPDTNKGDPEAAKKFQEVSEAYEVLSDESKRRAYDQFGTSGPDFGSSTAGSSGFSGFHSSVDPEELFRKIFGEFGFDRFTNQNFDFAESNFGFGAAQEVILNLTFKEAARGCTKEVKVNVVDTCPRCSGSKSEPGYKPVRCTYCNGTGMETISTGPFVMRSTCRMCHGTRVYIKYPCNKCEGKGTVVGQKTAQIPVPAGVEDGQTLRMQVGKKELFITFKIAKSDYFRRDGADVHTDVTISLSQAVLGGTARIQGIDEDITIKIPPGTSSHTRMRLVGKGLKRVNSYGQGDHYVNFKIRIPQRLSRKQKALITAYAELEEETPGTINGIVDTNEGSKKYAAKEESSQESSATSLFGKIKKAIFG</sequence>
<dbReference type="FunFam" id="1.10.287.110:FF:000075">
    <property type="entry name" value="Uncharacterized protein, isoform D"/>
    <property type="match status" value="1"/>
</dbReference>
<reference evidence="19 20" key="1">
    <citation type="journal article" date="2018" name="Gigascience">
        <title>Genomes of trombidid mites reveal novel predicted allergens and laterally-transferred genes associated with secondary metabolism.</title>
        <authorList>
            <person name="Dong X."/>
            <person name="Chaisiri K."/>
            <person name="Xia D."/>
            <person name="Armstrong S.D."/>
            <person name="Fang Y."/>
            <person name="Donnelly M.J."/>
            <person name="Kadowaki T."/>
            <person name="McGarry J.W."/>
            <person name="Darby A.C."/>
            <person name="Makepeace B.L."/>
        </authorList>
    </citation>
    <scope>NUCLEOTIDE SEQUENCE [LARGE SCALE GENOMIC DNA]</scope>
    <source>
        <strain evidence="19">UoL-WK</strain>
    </source>
</reference>
<evidence type="ECO:0000256" key="4">
    <source>
        <dbReference type="ARBA" id="ARBA00022723"/>
    </source>
</evidence>
<evidence type="ECO:0000256" key="2">
    <source>
        <dbReference type="ARBA" id="ARBA00022473"/>
    </source>
</evidence>
<evidence type="ECO:0000256" key="14">
    <source>
        <dbReference type="ARBA" id="ARBA00080150"/>
    </source>
</evidence>
<keyword evidence="2" id="KW-0217">Developmental protein</keyword>
<evidence type="ECO:0000256" key="7">
    <source>
        <dbReference type="ARBA" id="ARBA00022787"/>
    </source>
</evidence>
<keyword evidence="11" id="KW-0496">Mitochondrion</keyword>
<dbReference type="OrthoDB" id="10256793at2759"/>
<dbReference type="CDD" id="cd10719">
    <property type="entry name" value="DnaJ_zf"/>
    <property type="match status" value="1"/>
</dbReference>
<dbReference type="PROSITE" id="PS50076">
    <property type="entry name" value="DNAJ_2"/>
    <property type="match status" value="1"/>
</dbReference>
<keyword evidence="10" id="KW-0007">Acetylation</keyword>
<organism evidence="19 20">
    <name type="scientific">Dinothrombium tinctorium</name>
    <dbReference type="NCBI Taxonomy" id="1965070"/>
    <lineage>
        <taxon>Eukaryota</taxon>
        <taxon>Metazoa</taxon>
        <taxon>Ecdysozoa</taxon>
        <taxon>Arthropoda</taxon>
        <taxon>Chelicerata</taxon>
        <taxon>Arachnida</taxon>
        <taxon>Acari</taxon>
        <taxon>Acariformes</taxon>
        <taxon>Trombidiformes</taxon>
        <taxon>Prostigmata</taxon>
        <taxon>Anystina</taxon>
        <taxon>Parasitengona</taxon>
        <taxon>Trombidioidea</taxon>
        <taxon>Trombidiidae</taxon>
        <taxon>Dinothrombium</taxon>
    </lineage>
</organism>
<dbReference type="InterPro" id="IPR012724">
    <property type="entry name" value="DnaJ"/>
</dbReference>
<evidence type="ECO:0000259" key="18">
    <source>
        <dbReference type="PROSITE" id="PS51188"/>
    </source>
</evidence>
<dbReference type="GO" id="GO:0005829">
    <property type="term" value="C:cytosol"/>
    <property type="evidence" value="ECO:0007669"/>
    <property type="project" value="UniProtKB-ARBA"/>
</dbReference>
<dbReference type="Gene3D" id="1.10.287.110">
    <property type="entry name" value="DnaJ domain"/>
    <property type="match status" value="1"/>
</dbReference>
<dbReference type="GO" id="GO:0005102">
    <property type="term" value="F:signaling receptor binding"/>
    <property type="evidence" value="ECO:0007669"/>
    <property type="project" value="UniProtKB-ARBA"/>
</dbReference>
<dbReference type="Gene3D" id="2.10.230.10">
    <property type="entry name" value="Heat shock protein DnaJ, cysteine-rich domain"/>
    <property type="match status" value="1"/>
</dbReference>
<dbReference type="GO" id="GO:0031072">
    <property type="term" value="F:heat shock protein binding"/>
    <property type="evidence" value="ECO:0007669"/>
    <property type="project" value="InterPro"/>
</dbReference>
<evidence type="ECO:0000256" key="11">
    <source>
        <dbReference type="ARBA" id="ARBA00023128"/>
    </source>
</evidence>
<dbReference type="SUPFAM" id="SSF57938">
    <property type="entry name" value="DnaJ/Hsp40 cysteine-rich domain"/>
    <property type="match status" value="1"/>
</dbReference>
<evidence type="ECO:0000313" key="19">
    <source>
        <dbReference type="EMBL" id="RWS17861.1"/>
    </source>
</evidence>
<dbReference type="InterPro" id="IPR001305">
    <property type="entry name" value="HSP_DnaJ_Cys-rich_dom"/>
</dbReference>
<dbReference type="GO" id="GO:0008270">
    <property type="term" value="F:zinc ion binding"/>
    <property type="evidence" value="ECO:0007669"/>
    <property type="project" value="UniProtKB-KW"/>
</dbReference>
<accession>A0A443RR99</accession>
<keyword evidence="8 16" id="KW-0862">Zinc</keyword>
<dbReference type="PANTHER" id="PTHR44145">
    <property type="entry name" value="DNAJ HOMOLOG SUBFAMILY A MEMBER 3, MITOCHONDRIAL"/>
    <property type="match status" value="1"/>
</dbReference>
<dbReference type="FunFam" id="2.10.230.10:FF:000003">
    <property type="entry name" value="dnaJ homolog subfamily A member 3, mitochondrial"/>
    <property type="match status" value="1"/>
</dbReference>
<dbReference type="GO" id="GO:0005524">
    <property type="term" value="F:ATP binding"/>
    <property type="evidence" value="ECO:0007669"/>
    <property type="project" value="InterPro"/>
</dbReference>
<dbReference type="GO" id="GO:0006457">
    <property type="term" value="P:protein folding"/>
    <property type="evidence" value="ECO:0007669"/>
    <property type="project" value="InterPro"/>
</dbReference>
<dbReference type="PROSITE" id="PS51188">
    <property type="entry name" value="ZF_CR"/>
    <property type="match status" value="1"/>
</dbReference>
<keyword evidence="3" id="KW-0488">Methylation</keyword>
<dbReference type="Gene3D" id="2.60.260.20">
    <property type="entry name" value="Urease metallochaperone UreE, N-terminal domain"/>
    <property type="match status" value="2"/>
</dbReference>
<evidence type="ECO:0000313" key="20">
    <source>
        <dbReference type="Proteomes" id="UP000285301"/>
    </source>
</evidence>
<feature type="domain" description="J" evidence="17">
    <location>
        <begin position="75"/>
        <end position="140"/>
    </location>
</feature>
<dbReference type="Pfam" id="PF00684">
    <property type="entry name" value="DnaJ_CXXCXGXG"/>
    <property type="match status" value="1"/>
</dbReference>
<evidence type="ECO:0000256" key="15">
    <source>
        <dbReference type="ARBA" id="ARBA00093620"/>
    </source>
</evidence>
<gene>
    <name evidence="19" type="ORF">B4U79_08050</name>
</gene>
<dbReference type="SMART" id="SM00271">
    <property type="entry name" value="DnaJ"/>
    <property type="match status" value="1"/>
</dbReference>